<dbReference type="EMBL" id="AQPF01000023">
    <property type="protein sequence ID" value="KAF0804934.1"/>
    <property type="molecule type" value="Genomic_DNA"/>
</dbReference>
<evidence type="ECO:0000256" key="2">
    <source>
        <dbReference type="SAM" id="MobiDB-lite"/>
    </source>
</evidence>
<sequence length="712" mass="77641">MGGFKKGMDQADRETKKFSDNTRKRNKEMESGFARLTESVGRTRLAIAAIAGVSATVFAAVAKNTLDAANEVARFSQVSNAGFEEFQRYAEGGRLLGIQQDKLADIFKDTTDKIGDYLETGGGAMADFFDNIASRAGVSAEQFRNLSGPQALELYVKTLEEANVGQNQMTFYMEAIASDATMLLPLLRNNAEGFRLLGERAEQVGAVMDEGILSAAQELQVALFLMNQNVRGVQTEIARNLAPTIIKLNGLFTDLADSTNLATITGKGFSVVLKVVSTAGITMVNVFQNIVSGIGGLIGALSQLVQGNAQEAWETLKAIPGEIANNWQTNWSRIKDIWDESDESAKRSREQLSSYAQFLKDALKSIGTGGGFGGSFGNLEGIKKQEEAMKAYQGLLKELLTDEERTNEVIRNRLNILEQATISSEKYGEILHKILKQSVGEAPEFSGLDSSVLGISNELVKLQEYSDELDKWRETERERVLQFQSESEEDHQAYRDRLAEIDEEYNQKASELAKNRQLVERQIMQEQLGNAANLFGSMADIAKVFADEQSGVYKTMFAISKAFSIAESIMAINTAIAKASVAGPFPANLAAMATVASATAGLVGTIQSVQFSGMAHDGLDFIPQEGTWLLDRGERVVDARTNSDLKQYLDKQREERSAGMAPVVNLFEDKRRAGQVERGQDGSITAFVSDIRGGGPMSKALAATYGLKRRGA</sequence>
<evidence type="ECO:0000313" key="3">
    <source>
        <dbReference type="EMBL" id="KAF0804934.1"/>
    </source>
</evidence>
<gene>
    <name evidence="3" type="ORF">A6D6_02698</name>
</gene>
<reference evidence="3 4" key="1">
    <citation type="submission" date="2012-09" db="EMBL/GenBank/DDBJ databases">
        <title>Genome Sequence of alkane-degrading Bacterium Alcanivorax sp. 6-D-6.</title>
        <authorList>
            <person name="Lai Q."/>
            <person name="Shao Z."/>
        </authorList>
    </citation>
    <scope>NUCLEOTIDE SEQUENCE [LARGE SCALE GENOMIC DNA]</scope>
    <source>
        <strain evidence="3 4">6-D-6</strain>
    </source>
</reference>
<dbReference type="Proteomes" id="UP000771797">
    <property type="component" value="Unassembled WGS sequence"/>
</dbReference>
<name>A0ABQ6Y6U2_9GAMM</name>
<keyword evidence="1" id="KW-0175">Coiled coil</keyword>
<keyword evidence="4" id="KW-1185">Reference proteome</keyword>
<evidence type="ECO:0000313" key="4">
    <source>
        <dbReference type="Proteomes" id="UP000771797"/>
    </source>
</evidence>
<evidence type="ECO:0000256" key="1">
    <source>
        <dbReference type="SAM" id="Coils"/>
    </source>
</evidence>
<proteinExistence type="predicted"/>
<feature type="coiled-coil region" evidence="1">
    <location>
        <begin position="382"/>
        <end position="420"/>
    </location>
</feature>
<feature type="coiled-coil region" evidence="1">
    <location>
        <begin position="455"/>
        <end position="511"/>
    </location>
</feature>
<feature type="region of interest" description="Disordered" evidence="2">
    <location>
        <begin position="1"/>
        <end position="30"/>
    </location>
</feature>
<accession>A0ABQ6Y6U2</accession>
<comment type="caution">
    <text evidence="3">The sequence shown here is derived from an EMBL/GenBank/DDBJ whole genome shotgun (WGS) entry which is preliminary data.</text>
</comment>
<organism evidence="3 4">
    <name type="scientific">Alcanivorax xiamenensis</name>
    <dbReference type="NCBI Taxonomy" id="1177156"/>
    <lineage>
        <taxon>Bacteria</taxon>
        <taxon>Pseudomonadati</taxon>
        <taxon>Pseudomonadota</taxon>
        <taxon>Gammaproteobacteria</taxon>
        <taxon>Oceanospirillales</taxon>
        <taxon>Alcanivoracaceae</taxon>
        <taxon>Alcanivorax</taxon>
    </lineage>
</organism>
<protein>
    <submittedName>
        <fullName evidence="3">Lambda family phage tail tape measure protein</fullName>
    </submittedName>
</protein>